<evidence type="ECO:0000256" key="1">
    <source>
        <dbReference type="SAM" id="MobiDB-lite"/>
    </source>
</evidence>
<accession>A0A3Q7IMK6</accession>
<dbReference type="EnsemblPlants" id="Solyc10g084260.2.1">
    <property type="protein sequence ID" value="Solyc10g084260.2.1"/>
    <property type="gene ID" value="Solyc10g084260.2"/>
</dbReference>
<organism evidence="2">
    <name type="scientific">Solanum lycopersicum</name>
    <name type="common">Tomato</name>
    <name type="synonym">Lycopersicon esculentum</name>
    <dbReference type="NCBI Taxonomy" id="4081"/>
    <lineage>
        <taxon>Eukaryota</taxon>
        <taxon>Viridiplantae</taxon>
        <taxon>Streptophyta</taxon>
        <taxon>Embryophyta</taxon>
        <taxon>Tracheophyta</taxon>
        <taxon>Spermatophyta</taxon>
        <taxon>Magnoliopsida</taxon>
        <taxon>eudicotyledons</taxon>
        <taxon>Gunneridae</taxon>
        <taxon>Pentapetalae</taxon>
        <taxon>asterids</taxon>
        <taxon>lamiids</taxon>
        <taxon>Solanales</taxon>
        <taxon>Solanaceae</taxon>
        <taxon>Solanoideae</taxon>
        <taxon>Solaneae</taxon>
        <taxon>Solanum</taxon>
        <taxon>Solanum subgen. Lycopersicon</taxon>
    </lineage>
</organism>
<dbReference type="FunCoup" id="A0A3Q7IMK6">
    <property type="interactions" value="162"/>
</dbReference>
<dbReference type="PANTHER" id="PTHR15907">
    <property type="entry name" value="DUF614 FAMILY PROTEIN-RELATED"/>
    <property type="match status" value="1"/>
</dbReference>
<reference evidence="2" key="2">
    <citation type="submission" date="2019-01" db="UniProtKB">
        <authorList>
            <consortium name="EnsemblPlants"/>
        </authorList>
    </citation>
    <scope>IDENTIFICATION</scope>
    <source>
        <strain evidence="2">cv. Heinz 1706</strain>
    </source>
</reference>
<keyword evidence="3" id="KW-1185">Reference proteome</keyword>
<dbReference type="AlphaFoldDB" id="A0A3Q7IMK6"/>
<dbReference type="Pfam" id="PF04749">
    <property type="entry name" value="PLAC8"/>
    <property type="match status" value="1"/>
</dbReference>
<evidence type="ECO:0000313" key="2">
    <source>
        <dbReference type="EnsemblPlants" id="Solyc10g084260.2.1"/>
    </source>
</evidence>
<sequence>MANVEESSPFLPSQKSGTNDEMKPTKPSSSNSGKIPAPSAAAEPVKPASSAVSMGWTAEGLPMGHSVGTAVVGEPIMRRAQWESSLCSCFGKNDEFASSDFEVLFADVLHRISQFWFKLLPLRVIFCSRISFLILKDIMCSVSLLSCHLFIILNASHGHCTGLLGTLAPCVLYGSNAERIGSSPGSFTNHCLPYTGLFLIGQSFFGWNCMAPWFSYPSRTAIRQRFNLEGNCEAATRSCGCHGGFVEDEERREHCESTCDFLTHIFCHPCALCQEGRELRRRLPHPGFNSKPVRFMMPPGDQTMGR</sequence>
<protein>
    <recommendedName>
        <fullName evidence="4">Cell number regulator 8</fullName>
    </recommendedName>
</protein>
<name>A0A3Q7IMK6_SOLLC</name>
<dbReference type="STRING" id="4081.A0A3Q7IMK6"/>
<evidence type="ECO:0008006" key="4">
    <source>
        <dbReference type="Google" id="ProtNLM"/>
    </source>
</evidence>
<dbReference type="Gramene" id="Solyc10g084260.2.1">
    <property type="protein sequence ID" value="Solyc10g084260.2.1"/>
    <property type="gene ID" value="Solyc10g084260.2"/>
</dbReference>
<dbReference type="Proteomes" id="UP000004994">
    <property type="component" value="Chromosome 10"/>
</dbReference>
<proteinExistence type="predicted"/>
<dbReference type="InParanoid" id="A0A3Q7IMK6"/>
<feature type="region of interest" description="Disordered" evidence="1">
    <location>
        <begin position="1"/>
        <end position="46"/>
    </location>
</feature>
<dbReference type="OMA" id="LTHIFCH"/>
<evidence type="ECO:0000313" key="3">
    <source>
        <dbReference type="Proteomes" id="UP000004994"/>
    </source>
</evidence>
<reference evidence="2" key="1">
    <citation type="journal article" date="2012" name="Nature">
        <title>The tomato genome sequence provides insights into fleshy fruit evolution.</title>
        <authorList>
            <consortium name="Tomato Genome Consortium"/>
        </authorList>
    </citation>
    <scope>NUCLEOTIDE SEQUENCE [LARGE SCALE GENOMIC DNA]</scope>
    <source>
        <strain evidence="2">cv. Heinz 1706</strain>
    </source>
</reference>
<dbReference type="InterPro" id="IPR006461">
    <property type="entry name" value="PLAC_motif_containing"/>
</dbReference>